<name>K6Y9P3_9ALTE</name>
<keyword evidence="2" id="KW-1185">Reference proteome</keyword>
<dbReference type="STRING" id="1127673.GLIP_0717"/>
<gene>
    <name evidence="1" type="ORF">GLIP_0717</name>
</gene>
<dbReference type="EMBL" id="BAEN01000018">
    <property type="protein sequence ID" value="GAC13363.1"/>
    <property type="molecule type" value="Genomic_DNA"/>
</dbReference>
<comment type="caution">
    <text evidence="1">The sequence shown here is derived from an EMBL/GenBank/DDBJ whole genome shotgun (WGS) entry which is preliminary data.</text>
</comment>
<dbReference type="Proteomes" id="UP000006334">
    <property type="component" value="Unassembled WGS sequence"/>
</dbReference>
<organism evidence="1 2">
    <name type="scientific">Aliiglaciecola lipolytica E3</name>
    <dbReference type="NCBI Taxonomy" id="1127673"/>
    <lineage>
        <taxon>Bacteria</taxon>
        <taxon>Pseudomonadati</taxon>
        <taxon>Pseudomonadota</taxon>
        <taxon>Gammaproteobacteria</taxon>
        <taxon>Alteromonadales</taxon>
        <taxon>Alteromonadaceae</taxon>
        <taxon>Aliiglaciecola</taxon>
    </lineage>
</organism>
<proteinExistence type="predicted"/>
<evidence type="ECO:0000313" key="1">
    <source>
        <dbReference type="EMBL" id="GAC13363.1"/>
    </source>
</evidence>
<reference evidence="1 2" key="1">
    <citation type="journal article" date="2017" name="Antonie Van Leeuwenhoek">
        <title>Rhizobium rhizosphaerae sp. nov., a novel species isolated from rice rhizosphere.</title>
        <authorList>
            <person name="Zhao J.J."/>
            <person name="Zhang J."/>
            <person name="Zhang R.J."/>
            <person name="Zhang C.W."/>
            <person name="Yin H.Q."/>
            <person name="Zhang X.X."/>
        </authorList>
    </citation>
    <scope>NUCLEOTIDE SEQUENCE [LARGE SCALE GENOMIC DNA]</scope>
    <source>
        <strain evidence="1 2">E3</strain>
    </source>
</reference>
<accession>K6Y9P3</accession>
<sequence>MKLSSLTELSGRANYHLIVGDCATNHIPNYVSLSSDIYSRQIQGGIGCENEFDNLTNARGILLFVSWANAIAVIENESQVETRIKSHLLVVEKLSQMNFPVLMIDRHGFLDRYCSNEILQGRESLSYPEALRVGWRPQSAFEQMKRRLMYRDAIRQSIGRNISYFDLYDYLGTSTYRHESGECKNNLVNVAPWHYDVPSYEYGAKVYKAFVDKKDYVSLIENWELGVLDIKTLVSKTNI</sequence>
<dbReference type="RefSeq" id="WP_008843183.1">
    <property type="nucleotide sequence ID" value="NZ_BAEN01000018.1"/>
</dbReference>
<protein>
    <submittedName>
        <fullName evidence="1">Uncharacterized protein</fullName>
    </submittedName>
</protein>
<dbReference type="AlphaFoldDB" id="K6Y9P3"/>
<evidence type="ECO:0000313" key="2">
    <source>
        <dbReference type="Proteomes" id="UP000006334"/>
    </source>
</evidence>